<evidence type="ECO:0000313" key="2">
    <source>
        <dbReference type="Proteomes" id="UP000318331"/>
    </source>
</evidence>
<reference evidence="1 2" key="1">
    <citation type="submission" date="2019-06" db="EMBL/GenBank/DDBJ databases">
        <title>Sequencing the genomes of 1000 actinobacteria strains.</title>
        <authorList>
            <person name="Klenk H.-P."/>
        </authorList>
    </citation>
    <scope>NUCLEOTIDE SEQUENCE [LARGE SCALE GENOMIC DNA]</scope>
    <source>
        <strain evidence="1 2">DSM 18031</strain>
    </source>
</reference>
<gene>
    <name evidence="1" type="ORF">FB466_0631</name>
</gene>
<evidence type="ECO:0000313" key="1">
    <source>
        <dbReference type="EMBL" id="TQM65818.1"/>
    </source>
</evidence>
<accession>A0A543I5H1</accession>
<keyword evidence="2" id="KW-1185">Reference proteome</keyword>
<name>A0A543I5H1_9MICO</name>
<sequence length="275" mass="30161">MQRECDTGVHEALPGPTAAICGPPGHIVGTRTWSGGDEVSVKVSTWVWHETPPTLTASQMLVLLALADVADDRGRCVYFADDEPTTQEALAAKSRVSVRTFRRVIQDLQTLGLLSVKRADQWSANEYKIMCPAASEAGNVPATDREAKLAPQTGHSDLTDRPTATELPDTVASHSSLKRIDVVNAHFESFWTAYPRKVAKGAARKKFEQLAAKKNTNLEAIVSGAERFARDPNLSEMKFIPYPATWLNGGQWEDEPLPTQTQPAINPYAGRKIIR</sequence>
<dbReference type="Proteomes" id="UP000318331">
    <property type="component" value="Unassembled WGS sequence"/>
</dbReference>
<dbReference type="AlphaFoldDB" id="A0A543I5H1"/>
<organism evidence="1 2">
    <name type="scientific">Klugiella xanthotipulae</name>
    <dbReference type="NCBI Taxonomy" id="244735"/>
    <lineage>
        <taxon>Bacteria</taxon>
        <taxon>Bacillati</taxon>
        <taxon>Actinomycetota</taxon>
        <taxon>Actinomycetes</taxon>
        <taxon>Micrococcales</taxon>
        <taxon>Microbacteriaceae</taxon>
        <taxon>Klugiella</taxon>
    </lineage>
</organism>
<dbReference type="EMBL" id="VFPN01000001">
    <property type="protein sequence ID" value="TQM65818.1"/>
    <property type="molecule type" value="Genomic_DNA"/>
</dbReference>
<proteinExistence type="predicted"/>
<protein>
    <submittedName>
        <fullName evidence="1">Helix-turn-helix protein</fullName>
    </submittedName>
</protein>
<comment type="caution">
    <text evidence="1">The sequence shown here is derived from an EMBL/GenBank/DDBJ whole genome shotgun (WGS) entry which is preliminary data.</text>
</comment>
<dbReference type="Pfam" id="PF13730">
    <property type="entry name" value="HTH_36"/>
    <property type="match status" value="1"/>
</dbReference>